<dbReference type="Proteomes" id="UP000622552">
    <property type="component" value="Unassembled WGS sequence"/>
</dbReference>
<accession>A0A8J7KL79</accession>
<protein>
    <submittedName>
        <fullName evidence="1">Uncharacterized protein</fullName>
    </submittedName>
</protein>
<dbReference type="RefSeq" id="WP_267920011.1">
    <property type="nucleotide sequence ID" value="NZ_BONS01000011.1"/>
</dbReference>
<keyword evidence="2" id="KW-1185">Reference proteome</keyword>
<evidence type="ECO:0000313" key="1">
    <source>
        <dbReference type="EMBL" id="MBG6139009.1"/>
    </source>
</evidence>
<reference evidence="1" key="1">
    <citation type="submission" date="2020-11" db="EMBL/GenBank/DDBJ databases">
        <title>Sequencing the genomes of 1000 actinobacteria strains.</title>
        <authorList>
            <person name="Klenk H.-P."/>
        </authorList>
    </citation>
    <scope>NUCLEOTIDE SEQUENCE</scope>
    <source>
        <strain evidence="1">DSM 45356</strain>
    </source>
</reference>
<organism evidence="1 2">
    <name type="scientific">Longispora fulva</name>
    <dbReference type="NCBI Taxonomy" id="619741"/>
    <lineage>
        <taxon>Bacteria</taxon>
        <taxon>Bacillati</taxon>
        <taxon>Actinomycetota</taxon>
        <taxon>Actinomycetes</taxon>
        <taxon>Micromonosporales</taxon>
        <taxon>Micromonosporaceae</taxon>
        <taxon>Longispora</taxon>
    </lineage>
</organism>
<dbReference type="EMBL" id="JADOUF010000001">
    <property type="protein sequence ID" value="MBG6139009.1"/>
    <property type="molecule type" value="Genomic_DNA"/>
</dbReference>
<comment type="caution">
    <text evidence="1">The sequence shown here is derived from an EMBL/GenBank/DDBJ whole genome shotgun (WGS) entry which is preliminary data.</text>
</comment>
<evidence type="ECO:0000313" key="2">
    <source>
        <dbReference type="Proteomes" id="UP000622552"/>
    </source>
</evidence>
<dbReference type="AlphaFoldDB" id="A0A8J7KL79"/>
<sequence length="44" mass="4824">MGGVRSVRIREDLCGVRNAAAAHAHRPEMRELAHDIDRSLALTA</sequence>
<gene>
    <name evidence="1" type="ORF">IW245_005203</name>
</gene>
<name>A0A8J7KL79_9ACTN</name>
<proteinExistence type="predicted"/>